<dbReference type="SUPFAM" id="SSF55073">
    <property type="entry name" value="Nucleotide cyclase"/>
    <property type="match status" value="1"/>
</dbReference>
<gene>
    <name evidence="7" type="ORF">PMAYCL1PPCAC_14984</name>
</gene>
<evidence type="ECO:0000256" key="3">
    <source>
        <dbReference type="ARBA" id="ARBA00022741"/>
    </source>
</evidence>
<dbReference type="Pfam" id="PF07701">
    <property type="entry name" value="HNOBA"/>
    <property type="match status" value="1"/>
</dbReference>
<dbReference type="SMART" id="SM00044">
    <property type="entry name" value="CYCc"/>
    <property type="match status" value="1"/>
</dbReference>
<dbReference type="InterPro" id="IPR001054">
    <property type="entry name" value="A/G_cyclase"/>
</dbReference>
<dbReference type="InterPro" id="IPR011645">
    <property type="entry name" value="HNOB_dom_associated"/>
</dbReference>
<reference evidence="8" key="1">
    <citation type="submission" date="2022-10" db="EMBL/GenBank/DDBJ databases">
        <title>Genome assembly of Pristionchus species.</title>
        <authorList>
            <person name="Yoshida K."/>
            <person name="Sommer R.J."/>
        </authorList>
    </citation>
    <scope>NUCLEOTIDE SEQUENCE [LARGE SCALE GENOMIC DNA]</scope>
    <source>
        <strain evidence="8">RS5460</strain>
    </source>
</reference>
<keyword evidence="3" id="KW-0547">Nucleotide-binding</keyword>
<evidence type="ECO:0000256" key="1">
    <source>
        <dbReference type="ARBA" id="ARBA00001436"/>
    </source>
</evidence>
<dbReference type="InterPro" id="IPR029787">
    <property type="entry name" value="Nucleotide_cyclase"/>
</dbReference>
<sequence length="197" mass="22419">RHYLSDMPIRDATRLLIMLNQSRMWQIEQNKHLGELCGSHVGQREQLAQQRDRNRQIQYRNVPAQIVESLQQGKPFEPHLQPETTVLSCSLADFSTIASFCNPEEVMKMLSELNSRFYRLIKIHKLHLVHSLADSWLIVGWAPDRSRTCMTSSVLDLALGMAAEARQIVVRHFGLPLRLRVGVAMGPVTAAIIGEKL</sequence>
<dbReference type="EC" id="4.6.1.2" evidence="2"/>
<evidence type="ECO:0000259" key="6">
    <source>
        <dbReference type="PROSITE" id="PS50125"/>
    </source>
</evidence>
<proteinExistence type="predicted"/>
<protein>
    <recommendedName>
        <fullName evidence="2">guanylate cyclase</fullName>
        <ecNumber evidence="2">4.6.1.2</ecNumber>
    </recommendedName>
</protein>
<dbReference type="Pfam" id="PF00211">
    <property type="entry name" value="Guanylate_cyc"/>
    <property type="match status" value="1"/>
</dbReference>
<keyword evidence="8" id="KW-1185">Reference proteome</keyword>
<dbReference type="GO" id="GO:0019934">
    <property type="term" value="P:cGMP-mediated signaling"/>
    <property type="evidence" value="ECO:0007669"/>
    <property type="project" value="TreeGrafter"/>
</dbReference>
<dbReference type="GO" id="GO:0004383">
    <property type="term" value="F:guanylate cyclase activity"/>
    <property type="evidence" value="ECO:0007669"/>
    <property type="project" value="UniProtKB-EC"/>
</dbReference>
<feature type="domain" description="Guanylate cyclase" evidence="6">
    <location>
        <begin position="85"/>
        <end position="197"/>
    </location>
</feature>
<dbReference type="Proteomes" id="UP001328107">
    <property type="component" value="Unassembled WGS sequence"/>
</dbReference>
<feature type="non-terminal residue" evidence="7">
    <location>
        <position position="197"/>
    </location>
</feature>
<evidence type="ECO:0000313" key="7">
    <source>
        <dbReference type="EMBL" id="GMR44789.1"/>
    </source>
</evidence>
<dbReference type="EMBL" id="BTRK01000004">
    <property type="protein sequence ID" value="GMR44789.1"/>
    <property type="molecule type" value="Genomic_DNA"/>
</dbReference>
<name>A0AAN5HXG1_9BILA</name>
<comment type="caution">
    <text evidence="7">The sequence shown here is derived from an EMBL/GenBank/DDBJ whole genome shotgun (WGS) entry which is preliminary data.</text>
</comment>
<evidence type="ECO:0000313" key="8">
    <source>
        <dbReference type="Proteomes" id="UP001328107"/>
    </source>
</evidence>
<keyword evidence="4" id="KW-0456">Lyase</keyword>
<dbReference type="GO" id="GO:0000166">
    <property type="term" value="F:nucleotide binding"/>
    <property type="evidence" value="ECO:0007669"/>
    <property type="project" value="UniProtKB-KW"/>
</dbReference>
<dbReference type="GO" id="GO:0008074">
    <property type="term" value="C:guanylate cyclase complex, soluble"/>
    <property type="evidence" value="ECO:0007669"/>
    <property type="project" value="TreeGrafter"/>
</dbReference>
<dbReference type="Gene3D" id="3.30.70.1230">
    <property type="entry name" value="Nucleotide cyclase"/>
    <property type="match status" value="1"/>
</dbReference>
<evidence type="ECO:0000256" key="2">
    <source>
        <dbReference type="ARBA" id="ARBA00012202"/>
    </source>
</evidence>
<dbReference type="AlphaFoldDB" id="A0AAN5HXG1"/>
<feature type="non-terminal residue" evidence="7">
    <location>
        <position position="1"/>
    </location>
</feature>
<dbReference type="CDD" id="cd07302">
    <property type="entry name" value="CHD"/>
    <property type="match status" value="1"/>
</dbReference>
<dbReference type="GO" id="GO:0070482">
    <property type="term" value="P:response to oxygen levels"/>
    <property type="evidence" value="ECO:0007669"/>
    <property type="project" value="TreeGrafter"/>
</dbReference>
<dbReference type="PANTHER" id="PTHR45655:SF1">
    <property type="entry name" value="SOLUBLE GUANYLATE CYCLASE GCY-37"/>
    <property type="match status" value="1"/>
</dbReference>
<evidence type="ECO:0000256" key="4">
    <source>
        <dbReference type="ARBA" id="ARBA00023239"/>
    </source>
</evidence>
<evidence type="ECO:0000256" key="5">
    <source>
        <dbReference type="ARBA" id="ARBA00023293"/>
    </source>
</evidence>
<accession>A0AAN5HXG1</accession>
<keyword evidence="5" id="KW-0141">cGMP biosynthesis</keyword>
<organism evidence="7 8">
    <name type="scientific">Pristionchus mayeri</name>
    <dbReference type="NCBI Taxonomy" id="1317129"/>
    <lineage>
        <taxon>Eukaryota</taxon>
        <taxon>Metazoa</taxon>
        <taxon>Ecdysozoa</taxon>
        <taxon>Nematoda</taxon>
        <taxon>Chromadorea</taxon>
        <taxon>Rhabditida</taxon>
        <taxon>Rhabditina</taxon>
        <taxon>Diplogasteromorpha</taxon>
        <taxon>Diplogasteroidea</taxon>
        <taxon>Neodiplogasteridae</taxon>
        <taxon>Pristionchus</taxon>
    </lineage>
</organism>
<dbReference type="PROSITE" id="PS50125">
    <property type="entry name" value="GUANYLATE_CYCLASE_2"/>
    <property type="match status" value="1"/>
</dbReference>
<comment type="catalytic activity">
    <reaction evidence="1">
        <text>GTP = 3',5'-cyclic GMP + diphosphate</text>
        <dbReference type="Rhea" id="RHEA:13665"/>
        <dbReference type="ChEBI" id="CHEBI:33019"/>
        <dbReference type="ChEBI" id="CHEBI:37565"/>
        <dbReference type="ChEBI" id="CHEBI:57746"/>
        <dbReference type="EC" id="4.6.1.2"/>
    </reaction>
</comment>
<dbReference type="PANTHER" id="PTHR45655">
    <property type="entry name" value="GUANYLATE CYCLASE SOLUBLE SUBUNIT BETA-2"/>
    <property type="match status" value="1"/>
</dbReference>